<sequence length="319" mass="36317">MFQTNDLLDQVCVLASVCLETLFYGFYACLFMLAVYLMTRKQPGQARPAAPKVFLGAIILMFVTATLHEVITIYRVLRAYGFMLGPKGTPISYIQTTSWDNYAHTVLNGLMAWIADALVIYRCYIIWGNNIYVIILPTIITVTTMGVHLTLWIWWRVPFTDYKGITVIMNLGYPLLFAQNVLTTGLIAWKIIRQHRRSKSLGLVMVTTPNITLMSVARIIIESALLYTLILLLVIIFYFWGHPMQYVIRGAIIPSIGIVFVLIAIRVHGARNDFGSSQTTTVPTWVLSDHPVFRHTPRDWSMKFPKAKIAFRKHPSLNV</sequence>
<feature type="transmembrane region" description="Helical" evidence="1">
    <location>
        <begin position="167"/>
        <end position="189"/>
    </location>
</feature>
<protein>
    <submittedName>
        <fullName evidence="2">Uncharacterized protein</fullName>
    </submittedName>
</protein>
<gene>
    <name evidence="2" type="ORF">DFP72DRAFT_32362</name>
</gene>
<feature type="transmembrane region" description="Helical" evidence="1">
    <location>
        <begin position="131"/>
        <end position="155"/>
    </location>
</feature>
<keyword evidence="1" id="KW-0472">Membrane</keyword>
<feature type="transmembrane region" description="Helical" evidence="1">
    <location>
        <begin position="219"/>
        <end position="240"/>
    </location>
</feature>
<proteinExistence type="predicted"/>
<keyword evidence="3" id="KW-1185">Reference proteome</keyword>
<feature type="transmembrane region" description="Helical" evidence="1">
    <location>
        <begin position="49"/>
        <end position="74"/>
    </location>
</feature>
<feature type="transmembrane region" description="Helical" evidence="1">
    <location>
        <begin position="13"/>
        <end position="37"/>
    </location>
</feature>
<comment type="caution">
    <text evidence="2">The sequence shown here is derived from an EMBL/GenBank/DDBJ whole genome shotgun (WGS) entry which is preliminary data.</text>
</comment>
<reference evidence="2 3" key="1">
    <citation type="submission" date="2020-07" db="EMBL/GenBank/DDBJ databases">
        <title>Comparative genomics of pyrophilous fungi reveals a link between fire events and developmental genes.</title>
        <authorList>
            <consortium name="DOE Joint Genome Institute"/>
            <person name="Steindorff A.S."/>
            <person name="Carver A."/>
            <person name="Calhoun S."/>
            <person name="Stillman K."/>
            <person name="Liu H."/>
            <person name="Lipzen A."/>
            <person name="Pangilinan J."/>
            <person name="Labutti K."/>
            <person name="Bruns T.D."/>
            <person name="Grigoriev I.V."/>
        </authorList>
    </citation>
    <scope>NUCLEOTIDE SEQUENCE [LARGE SCALE GENOMIC DNA]</scope>
    <source>
        <strain evidence="2 3">CBS 144469</strain>
    </source>
</reference>
<keyword evidence="1" id="KW-1133">Transmembrane helix</keyword>
<evidence type="ECO:0000313" key="3">
    <source>
        <dbReference type="Proteomes" id="UP000521943"/>
    </source>
</evidence>
<dbReference type="AlphaFoldDB" id="A0A8H6I935"/>
<dbReference type="OrthoDB" id="3346544at2759"/>
<dbReference type="EMBL" id="JACGCI010000010">
    <property type="protein sequence ID" value="KAF6761141.1"/>
    <property type="molecule type" value="Genomic_DNA"/>
</dbReference>
<accession>A0A8H6I935</accession>
<organism evidence="2 3">
    <name type="scientific">Ephemerocybe angulata</name>
    <dbReference type="NCBI Taxonomy" id="980116"/>
    <lineage>
        <taxon>Eukaryota</taxon>
        <taxon>Fungi</taxon>
        <taxon>Dikarya</taxon>
        <taxon>Basidiomycota</taxon>
        <taxon>Agaricomycotina</taxon>
        <taxon>Agaricomycetes</taxon>
        <taxon>Agaricomycetidae</taxon>
        <taxon>Agaricales</taxon>
        <taxon>Agaricineae</taxon>
        <taxon>Psathyrellaceae</taxon>
        <taxon>Ephemerocybe</taxon>
    </lineage>
</organism>
<keyword evidence="1" id="KW-0812">Transmembrane</keyword>
<evidence type="ECO:0000256" key="1">
    <source>
        <dbReference type="SAM" id="Phobius"/>
    </source>
</evidence>
<evidence type="ECO:0000313" key="2">
    <source>
        <dbReference type="EMBL" id="KAF6761141.1"/>
    </source>
</evidence>
<dbReference type="Proteomes" id="UP000521943">
    <property type="component" value="Unassembled WGS sequence"/>
</dbReference>
<name>A0A8H6I935_9AGAR</name>
<feature type="transmembrane region" description="Helical" evidence="1">
    <location>
        <begin position="246"/>
        <end position="265"/>
    </location>
</feature>